<keyword evidence="2" id="KW-1185">Reference proteome</keyword>
<protein>
    <submittedName>
        <fullName evidence="1">Uncharacterized protein</fullName>
    </submittedName>
</protein>
<dbReference type="EMBL" id="OZ035827">
    <property type="protein sequence ID" value="CAL1606190.1"/>
    <property type="molecule type" value="Genomic_DNA"/>
</dbReference>
<dbReference type="Proteomes" id="UP001497482">
    <property type="component" value="Chromosome 5"/>
</dbReference>
<proteinExistence type="predicted"/>
<gene>
    <name evidence="1" type="ORF">KC01_LOCUS33422</name>
</gene>
<accession>A0AAV2LYW1</accession>
<reference evidence="1 2" key="1">
    <citation type="submission" date="2024-04" db="EMBL/GenBank/DDBJ databases">
        <authorList>
            <person name="Waldvogel A.-M."/>
            <person name="Schoenle A."/>
        </authorList>
    </citation>
    <scope>NUCLEOTIDE SEQUENCE [LARGE SCALE GENOMIC DNA]</scope>
</reference>
<dbReference type="AlphaFoldDB" id="A0AAV2LYW1"/>
<organism evidence="1 2">
    <name type="scientific">Knipowitschia caucasica</name>
    <name type="common">Caucasian dwarf goby</name>
    <name type="synonym">Pomatoschistus caucasicus</name>
    <dbReference type="NCBI Taxonomy" id="637954"/>
    <lineage>
        <taxon>Eukaryota</taxon>
        <taxon>Metazoa</taxon>
        <taxon>Chordata</taxon>
        <taxon>Craniata</taxon>
        <taxon>Vertebrata</taxon>
        <taxon>Euteleostomi</taxon>
        <taxon>Actinopterygii</taxon>
        <taxon>Neopterygii</taxon>
        <taxon>Teleostei</taxon>
        <taxon>Neoteleostei</taxon>
        <taxon>Acanthomorphata</taxon>
        <taxon>Gobiaria</taxon>
        <taxon>Gobiiformes</taxon>
        <taxon>Gobioidei</taxon>
        <taxon>Gobiidae</taxon>
        <taxon>Gobiinae</taxon>
        <taxon>Knipowitschia</taxon>
    </lineage>
</organism>
<sequence length="68" mass="7400">MEQLTERTAKYYGRVAEQIDAENANKVTGTDLAPPLHYHHVGDSVSCHSFPSGTLCCPGADCTPHHFS</sequence>
<name>A0AAV2LYW1_KNICA</name>
<evidence type="ECO:0000313" key="2">
    <source>
        <dbReference type="Proteomes" id="UP001497482"/>
    </source>
</evidence>
<evidence type="ECO:0000313" key="1">
    <source>
        <dbReference type="EMBL" id="CAL1606190.1"/>
    </source>
</evidence>